<protein>
    <recommendedName>
        <fullName evidence="3">Metallo-beta-lactamase domain-containing protein</fullName>
    </recommendedName>
</protein>
<evidence type="ECO:0000313" key="1">
    <source>
        <dbReference type="EMBL" id="MBC5695885.1"/>
    </source>
</evidence>
<evidence type="ECO:0008006" key="3">
    <source>
        <dbReference type="Google" id="ProtNLM"/>
    </source>
</evidence>
<dbReference type="PANTHER" id="PTHR30619">
    <property type="entry name" value="DNA INTERNALIZATION/COMPETENCE PROTEIN COMEC/REC2"/>
    <property type="match status" value="1"/>
</dbReference>
<keyword evidence="2" id="KW-1185">Reference proteome</keyword>
<evidence type="ECO:0000313" key="2">
    <source>
        <dbReference type="Proteomes" id="UP000641741"/>
    </source>
</evidence>
<organism evidence="1 2">
    <name type="scientific">Agathobaculum hominis</name>
    <dbReference type="NCBI Taxonomy" id="2763014"/>
    <lineage>
        <taxon>Bacteria</taxon>
        <taxon>Bacillati</taxon>
        <taxon>Bacillota</taxon>
        <taxon>Clostridia</taxon>
        <taxon>Eubacteriales</taxon>
        <taxon>Butyricicoccaceae</taxon>
        <taxon>Agathobaculum</taxon>
    </lineage>
</organism>
<gene>
    <name evidence="1" type="ORF">H8S02_08000</name>
</gene>
<dbReference type="Gene3D" id="3.60.15.10">
    <property type="entry name" value="Ribonuclease Z/Hydroxyacylglutathione hydrolase-like"/>
    <property type="match status" value="1"/>
</dbReference>
<reference evidence="1 2" key="1">
    <citation type="submission" date="2020-08" db="EMBL/GenBank/DDBJ databases">
        <title>Genome public.</title>
        <authorList>
            <person name="Liu C."/>
            <person name="Sun Q."/>
        </authorList>
    </citation>
    <scope>NUCLEOTIDE SEQUENCE [LARGE SCALE GENOMIC DNA]</scope>
    <source>
        <strain evidence="1 2">M2</strain>
    </source>
</reference>
<dbReference type="InterPro" id="IPR052159">
    <property type="entry name" value="Competence_DNA_uptake"/>
</dbReference>
<dbReference type="RefSeq" id="WP_186970083.1">
    <property type="nucleotide sequence ID" value="NZ_JACOPK010000006.1"/>
</dbReference>
<comment type="caution">
    <text evidence="1">The sequence shown here is derived from an EMBL/GenBank/DDBJ whole genome shotgun (WGS) entry which is preliminary data.</text>
</comment>
<proteinExistence type="predicted"/>
<dbReference type="PANTHER" id="PTHR30619:SF1">
    <property type="entry name" value="RECOMBINATION PROTEIN 2"/>
    <property type="match status" value="1"/>
</dbReference>
<dbReference type="Proteomes" id="UP000641741">
    <property type="component" value="Unassembled WGS sequence"/>
</dbReference>
<dbReference type="SUPFAM" id="SSF56281">
    <property type="entry name" value="Metallo-hydrolase/oxidoreductase"/>
    <property type="match status" value="1"/>
</dbReference>
<dbReference type="EMBL" id="JACOPK010000006">
    <property type="protein sequence ID" value="MBC5695885.1"/>
    <property type="molecule type" value="Genomic_DNA"/>
</dbReference>
<sequence length="331" mass="35833">MKQDTTELRLTFINVGYGEAILIDAPDAARPDGRFYALIDGGSAADSEFADRTSGRIRAEEYLAPLPRLDLAVSTHIHEDHLCGLLRVCRDHPPSVLRQTLPPGFYRSLHPLGDASARNLSERNFLAALDDYRKLCALVEQHGGCIEQSVAGDTLTLAPGLTAEVLAPSGAHADALTASMQELYRTPQGVPEFREKLDALDASMNNFSLILRLTFGKNRILLPGDTNRAGYGGIPPEKLAADIFKVGHHGQLDGADAALVNAVRPRFSVCCASSDRRYNSAHPDTMRLLKDSGAELYFSDCPPVDGQSIPPHRALEFTICADGAASARYLP</sequence>
<accession>A0ABR7GNL7</accession>
<name>A0ABR7GNL7_9FIRM</name>
<dbReference type="InterPro" id="IPR036866">
    <property type="entry name" value="RibonucZ/Hydroxyglut_hydro"/>
</dbReference>